<feature type="domain" description="Response regulatory" evidence="8">
    <location>
        <begin position="31"/>
        <end position="153"/>
    </location>
</feature>
<dbReference type="InterPro" id="IPR016032">
    <property type="entry name" value="Sig_transdc_resp-reg_C-effctor"/>
</dbReference>
<dbReference type="PRINTS" id="PR00038">
    <property type="entry name" value="HTHLUXR"/>
</dbReference>
<dbReference type="InterPro" id="IPR000792">
    <property type="entry name" value="Tscrpt_reg_LuxR_C"/>
</dbReference>
<evidence type="ECO:0000256" key="6">
    <source>
        <dbReference type="SAM" id="MobiDB-lite"/>
    </source>
</evidence>
<dbReference type="GO" id="GO:0000160">
    <property type="term" value="P:phosphorelay signal transduction system"/>
    <property type="evidence" value="ECO:0007669"/>
    <property type="project" value="InterPro"/>
</dbReference>
<dbReference type="PROSITE" id="PS50110">
    <property type="entry name" value="RESPONSE_REGULATORY"/>
    <property type="match status" value="1"/>
</dbReference>
<evidence type="ECO:0000256" key="4">
    <source>
        <dbReference type="ARBA" id="ARBA00023163"/>
    </source>
</evidence>
<evidence type="ECO:0000256" key="5">
    <source>
        <dbReference type="PROSITE-ProRule" id="PRU00169"/>
    </source>
</evidence>
<feature type="region of interest" description="Disordered" evidence="6">
    <location>
        <begin position="1"/>
        <end position="22"/>
    </location>
</feature>
<keyword evidence="2" id="KW-0805">Transcription regulation</keyword>
<dbReference type="SUPFAM" id="SSF52172">
    <property type="entry name" value="CheY-like"/>
    <property type="match status" value="1"/>
</dbReference>
<dbReference type="STRING" id="1763535.LPB072_21725"/>
<dbReference type="CDD" id="cd06170">
    <property type="entry name" value="LuxR_C_like"/>
    <property type="match status" value="1"/>
</dbReference>
<keyword evidence="11" id="KW-1185">Reference proteome</keyword>
<feature type="domain" description="HTH luxR-type" evidence="7">
    <location>
        <begin position="171"/>
        <end position="233"/>
    </location>
</feature>
<dbReference type="SMART" id="SM00448">
    <property type="entry name" value="REC"/>
    <property type="match status" value="1"/>
</dbReference>
<dbReference type="InterPro" id="IPR011006">
    <property type="entry name" value="CheY-like_superfamily"/>
</dbReference>
<dbReference type="Proteomes" id="UP000185680">
    <property type="component" value="Chromosome"/>
</dbReference>
<evidence type="ECO:0000313" key="9">
    <source>
        <dbReference type="EMBL" id="AOW15036.1"/>
    </source>
</evidence>
<evidence type="ECO:0000256" key="3">
    <source>
        <dbReference type="ARBA" id="ARBA00023125"/>
    </source>
</evidence>
<reference evidence="9 12" key="2">
    <citation type="submission" date="2016-10" db="EMBL/GenBank/DDBJ databases">
        <title>Hydorgenophaga sp. LPB0072 isolated from gastropod.</title>
        <authorList>
            <person name="Kim E."/>
            <person name="Yi H."/>
        </authorList>
    </citation>
    <scope>NUCLEOTIDE SEQUENCE [LARGE SCALE GENOMIC DNA]</scope>
    <source>
        <strain evidence="9 12">LPB0072</strain>
    </source>
</reference>
<dbReference type="Pfam" id="PF00196">
    <property type="entry name" value="GerE"/>
    <property type="match status" value="1"/>
</dbReference>
<dbReference type="KEGG" id="hyl:LPB072_21725"/>
<feature type="compositionally biased region" description="Polar residues" evidence="6">
    <location>
        <begin position="7"/>
        <end position="22"/>
    </location>
</feature>
<protein>
    <recommendedName>
        <fullName evidence="13">DNA-binding response regulator</fullName>
    </recommendedName>
</protein>
<dbReference type="RefSeq" id="WP_066095991.1">
    <property type="nucleotide sequence ID" value="NZ_CP017476.1"/>
</dbReference>
<dbReference type="Pfam" id="PF00072">
    <property type="entry name" value="Response_reg"/>
    <property type="match status" value="1"/>
</dbReference>
<dbReference type="GO" id="GO:0006355">
    <property type="term" value="P:regulation of DNA-templated transcription"/>
    <property type="evidence" value="ECO:0007669"/>
    <property type="project" value="InterPro"/>
</dbReference>
<dbReference type="Gene3D" id="3.40.50.2300">
    <property type="match status" value="1"/>
</dbReference>
<keyword evidence="1 5" id="KW-0597">Phosphoprotein</keyword>
<feature type="modified residue" description="4-aspartylphosphate" evidence="5">
    <location>
        <position position="88"/>
    </location>
</feature>
<evidence type="ECO:0000259" key="7">
    <source>
        <dbReference type="PROSITE" id="PS50043"/>
    </source>
</evidence>
<evidence type="ECO:0000256" key="2">
    <source>
        <dbReference type="ARBA" id="ARBA00023015"/>
    </source>
</evidence>
<keyword evidence="4" id="KW-0804">Transcription</keyword>
<dbReference type="Gene3D" id="1.10.10.10">
    <property type="entry name" value="Winged helix-like DNA-binding domain superfamily/Winged helix DNA-binding domain"/>
    <property type="match status" value="1"/>
</dbReference>
<reference evidence="10 11" key="1">
    <citation type="submission" date="2016-02" db="EMBL/GenBank/DDBJ databases">
        <title>Draft genome sequence of Hydrogenophaga sp. LPB0072.</title>
        <authorList>
            <person name="Shin S.-K."/>
            <person name="Yi H."/>
        </authorList>
    </citation>
    <scope>NUCLEOTIDE SEQUENCE [LARGE SCALE GENOMIC DNA]</scope>
    <source>
        <strain evidence="10 11">LPB0072</strain>
    </source>
</reference>
<sequence length="233" mass="25354">MPHRPEATSSELAPTGERSNISAERRPQVRGLLIVDDHEVVRWGLRSLIQAHSRHANESMRIFEAPTLASALELFAAHQADIRLVFLDLGLPDTTGLSGLAAFRAQFPSASMVVISGDSNTATVESAMAMGALAYLKKTGDLAEVIGYLQNQGLMTINNAAVNLPWDSTTLFDKGQGLTERQTQILEWILEGKSNREIGELAFLAKGTVKNHVTTLLLHFGVKSRAQLISALR</sequence>
<dbReference type="SUPFAM" id="SSF46894">
    <property type="entry name" value="C-terminal effector domain of the bipartite response regulators"/>
    <property type="match status" value="1"/>
</dbReference>
<organism evidence="9 12">
    <name type="scientific">Hydrogenophaga crassostreae</name>
    <dbReference type="NCBI Taxonomy" id="1763535"/>
    <lineage>
        <taxon>Bacteria</taxon>
        <taxon>Pseudomonadati</taxon>
        <taxon>Pseudomonadota</taxon>
        <taxon>Betaproteobacteria</taxon>
        <taxon>Burkholderiales</taxon>
        <taxon>Comamonadaceae</taxon>
        <taxon>Hydrogenophaga</taxon>
    </lineage>
</organism>
<dbReference type="CDD" id="cd17535">
    <property type="entry name" value="REC_NarL-like"/>
    <property type="match status" value="1"/>
</dbReference>
<dbReference type="EMBL" id="LVWD01000042">
    <property type="protein sequence ID" value="OAD39488.1"/>
    <property type="molecule type" value="Genomic_DNA"/>
</dbReference>
<dbReference type="SMART" id="SM00421">
    <property type="entry name" value="HTH_LUXR"/>
    <property type="match status" value="1"/>
</dbReference>
<evidence type="ECO:0000313" key="11">
    <source>
        <dbReference type="Proteomes" id="UP000185657"/>
    </source>
</evidence>
<evidence type="ECO:0000259" key="8">
    <source>
        <dbReference type="PROSITE" id="PS50110"/>
    </source>
</evidence>
<dbReference type="InterPro" id="IPR001789">
    <property type="entry name" value="Sig_transdc_resp-reg_receiver"/>
</dbReference>
<name>A0A167GIE4_9BURK</name>
<dbReference type="InterPro" id="IPR036388">
    <property type="entry name" value="WH-like_DNA-bd_sf"/>
</dbReference>
<dbReference type="AlphaFoldDB" id="A0A167GIE4"/>
<evidence type="ECO:0008006" key="13">
    <source>
        <dbReference type="Google" id="ProtNLM"/>
    </source>
</evidence>
<dbReference type="PANTHER" id="PTHR44688">
    <property type="entry name" value="DNA-BINDING TRANSCRIPTIONAL ACTIVATOR DEVR_DOSR"/>
    <property type="match status" value="1"/>
</dbReference>
<accession>A0A167GIE4</accession>
<dbReference type="InterPro" id="IPR058245">
    <property type="entry name" value="NreC/VraR/RcsB-like_REC"/>
</dbReference>
<dbReference type="Proteomes" id="UP000185657">
    <property type="component" value="Unassembled WGS sequence"/>
</dbReference>
<evidence type="ECO:0000256" key="1">
    <source>
        <dbReference type="ARBA" id="ARBA00022553"/>
    </source>
</evidence>
<dbReference type="OrthoDB" id="9780593at2"/>
<dbReference type="GO" id="GO:0003677">
    <property type="term" value="F:DNA binding"/>
    <property type="evidence" value="ECO:0007669"/>
    <property type="project" value="UniProtKB-KW"/>
</dbReference>
<dbReference type="PROSITE" id="PS50043">
    <property type="entry name" value="HTH_LUXR_2"/>
    <property type="match status" value="1"/>
</dbReference>
<evidence type="ECO:0000313" key="12">
    <source>
        <dbReference type="Proteomes" id="UP000185680"/>
    </source>
</evidence>
<dbReference type="PANTHER" id="PTHR44688:SF16">
    <property type="entry name" value="DNA-BINDING TRANSCRIPTIONAL ACTIVATOR DEVR_DOSR"/>
    <property type="match status" value="1"/>
</dbReference>
<gene>
    <name evidence="9" type="ORF">LPB072_21725</name>
    <name evidence="10" type="ORF">LPB72_21110</name>
</gene>
<keyword evidence="3" id="KW-0238">DNA-binding</keyword>
<dbReference type="EMBL" id="CP017476">
    <property type="protein sequence ID" value="AOW15036.1"/>
    <property type="molecule type" value="Genomic_DNA"/>
</dbReference>
<proteinExistence type="predicted"/>
<evidence type="ECO:0000313" key="10">
    <source>
        <dbReference type="EMBL" id="OAD39488.1"/>
    </source>
</evidence>